<dbReference type="OrthoDB" id="9801424at2"/>
<evidence type="ECO:0000256" key="5">
    <source>
        <dbReference type="ARBA" id="ARBA00023014"/>
    </source>
</evidence>
<dbReference type="InterPro" id="IPR051198">
    <property type="entry name" value="BchE-like"/>
</dbReference>
<dbReference type="Gene3D" id="3.40.50.280">
    <property type="entry name" value="Cobalamin-binding domain"/>
    <property type="match status" value="1"/>
</dbReference>
<dbReference type="eggNOG" id="COG1032">
    <property type="taxonomic scope" value="Bacteria"/>
</dbReference>
<dbReference type="SUPFAM" id="SSF102114">
    <property type="entry name" value="Radical SAM enzymes"/>
    <property type="match status" value="1"/>
</dbReference>
<evidence type="ECO:0000259" key="8">
    <source>
        <dbReference type="PROSITE" id="PS51918"/>
    </source>
</evidence>
<dbReference type="Proteomes" id="UP000011744">
    <property type="component" value="Unassembled WGS sequence"/>
</dbReference>
<name>M3AFE4_9PROT</name>
<dbReference type="Gene3D" id="3.80.30.20">
    <property type="entry name" value="tm_1862 like domain"/>
    <property type="match status" value="1"/>
</dbReference>
<dbReference type="Pfam" id="PF04055">
    <property type="entry name" value="Radical_SAM"/>
    <property type="match status" value="1"/>
</dbReference>
<dbReference type="STRING" id="1244869.H261_02816"/>
<dbReference type="EMBL" id="AONQ01000004">
    <property type="protein sequence ID" value="EME71558.1"/>
    <property type="molecule type" value="Genomic_DNA"/>
</dbReference>
<keyword evidence="6" id="KW-0812">Transmembrane</keyword>
<comment type="caution">
    <text evidence="9">The sequence shown here is derived from an EMBL/GenBank/DDBJ whole genome shotgun (WGS) entry which is preliminary data.</text>
</comment>
<dbReference type="GO" id="GO:0031419">
    <property type="term" value="F:cobalamin binding"/>
    <property type="evidence" value="ECO:0007669"/>
    <property type="project" value="InterPro"/>
</dbReference>
<dbReference type="GO" id="GO:0046872">
    <property type="term" value="F:metal ion binding"/>
    <property type="evidence" value="ECO:0007669"/>
    <property type="project" value="UniProtKB-KW"/>
</dbReference>
<proteinExistence type="predicted"/>
<dbReference type="AlphaFoldDB" id="M3AFE4"/>
<dbReference type="SFLD" id="SFLDG01082">
    <property type="entry name" value="B12-binding_domain_containing"/>
    <property type="match status" value="1"/>
</dbReference>
<dbReference type="CDD" id="cd01335">
    <property type="entry name" value="Radical_SAM"/>
    <property type="match status" value="1"/>
</dbReference>
<evidence type="ECO:0000256" key="3">
    <source>
        <dbReference type="ARBA" id="ARBA00022723"/>
    </source>
</evidence>
<feature type="domain" description="B12-binding" evidence="7">
    <location>
        <begin position="58"/>
        <end position="143"/>
    </location>
</feature>
<evidence type="ECO:0000256" key="6">
    <source>
        <dbReference type="SAM" id="Phobius"/>
    </source>
</evidence>
<feature type="transmembrane region" description="Helical" evidence="6">
    <location>
        <begin position="445"/>
        <end position="466"/>
    </location>
</feature>
<evidence type="ECO:0000256" key="4">
    <source>
        <dbReference type="ARBA" id="ARBA00023004"/>
    </source>
</evidence>
<dbReference type="InterPro" id="IPR006638">
    <property type="entry name" value="Elp3/MiaA/NifB-like_rSAM"/>
</dbReference>
<dbReference type="PROSITE" id="PS51918">
    <property type="entry name" value="RADICAL_SAM"/>
    <property type="match status" value="1"/>
</dbReference>
<accession>M3AFE4</accession>
<evidence type="ECO:0000313" key="10">
    <source>
        <dbReference type="Proteomes" id="UP000011744"/>
    </source>
</evidence>
<comment type="cofactor">
    <cofactor evidence="1">
        <name>[4Fe-4S] cluster</name>
        <dbReference type="ChEBI" id="CHEBI:49883"/>
    </cofactor>
</comment>
<organism evidence="9 10">
    <name type="scientific">Paramagnetospirillum caucaseum</name>
    <dbReference type="NCBI Taxonomy" id="1244869"/>
    <lineage>
        <taxon>Bacteria</taxon>
        <taxon>Pseudomonadati</taxon>
        <taxon>Pseudomonadota</taxon>
        <taxon>Alphaproteobacteria</taxon>
        <taxon>Rhodospirillales</taxon>
        <taxon>Magnetospirillaceae</taxon>
        <taxon>Paramagnetospirillum</taxon>
    </lineage>
</organism>
<dbReference type="InterPro" id="IPR034466">
    <property type="entry name" value="Methyltransferase_Class_B"/>
</dbReference>
<sequence length="652" mass="73564">MSAKRRVYFNEFNLLMGNTTYLPLVSGLLKAYALTRPALADAYEFMPFNFHIEAPGPIVDRHDAPFVAAFSLSLWNEQLSLEVARRVKERFPACTIVMGGAQVPHRPEAFFAANPFLDIAVRGEGEEAFSDILERLAEGRRDMDGLGGTAWRAPDGEIRIDHSERPFQRDLDSYPSPYLTGLFDDLFVTHPDKNFQAIIETNRGCPFHCTFCYWGKGGLSRKYRYTSLERTFGEIEWMARHRIRYLFNADSNFGMHRRDIEIAQKIVETKQAMGFPEAFRSCYGKNTDEKILEIGRLLHRHGLEKGITISYQSISPEVQKNIKRDNIKLSVAEGLQRAFNEAGVPVYTELILALPGETADSWVKGIDTVLEAGLKNQLYLYICQVLPNTELADPDYMAQFGIRTHRVKALPVHGSVTDPDWVTEYEDILIATDTLSVEEWRRMLAFSWAVMLLFSLKAGFFVMTWLSARLGVPYSAFPLWLADRRYDAGRTPLFADIVAGFWAKTDDLLAGGGRGTEVEGTGGIYWEEEEAAWLKLAKDPARAFAEMGDLLAEFLAGRGVDFDAEELAEVVRYQSLAVPTLNIAAAAGAHDFVFNLPQWFERFFDADRPDLTRGGGRLRVDPVDYAGDLPRLAREVLLWGRKSGRLLNQTGT</sequence>
<dbReference type="GO" id="GO:0008168">
    <property type="term" value="F:methyltransferase activity"/>
    <property type="evidence" value="ECO:0007669"/>
    <property type="project" value="UniProtKB-KW"/>
</dbReference>
<dbReference type="GO" id="GO:0005829">
    <property type="term" value="C:cytosol"/>
    <property type="evidence" value="ECO:0007669"/>
    <property type="project" value="TreeGrafter"/>
</dbReference>
<keyword evidence="6" id="KW-1133">Transmembrane helix</keyword>
<dbReference type="SFLD" id="SFLDS00029">
    <property type="entry name" value="Radical_SAM"/>
    <property type="match status" value="1"/>
</dbReference>
<evidence type="ECO:0000256" key="1">
    <source>
        <dbReference type="ARBA" id="ARBA00001966"/>
    </source>
</evidence>
<evidence type="ECO:0000256" key="2">
    <source>
        <dbReference type="ARBA" id="ARBA00022691"/>
    </source>
</evidence>
<dbReference type="InterPro" id="IPR006158">
    <property type="entry name" value="Cobalamin-bd"/>
</dbReference>
<dbReference type="GO" id="GO:0032259">
    <property type="term" value="P:methylation"/>
    <property type="evidence" value="ECO:0007669"/>
    <property type="project" value="UniProtKB-KW"/>
</dbReference>
<gene>
    <name evidence="9" type="ORF">H261_02816</name>
</gene>
<dbReference type="PROSITE" id="PS51332">
    <property type="entry name" value="B12_BINDING"/>
    <property type="match status" value="1"/>
</dbReference>
<keyword evidence="9" id="KW-0808">Transferase</keyword>
<keyword evidence="3" id="KW-0479">Metal-binding</keyword>
<keyword evidence="10" id="KW-1185">Reference proteome</keyword>
<keyword evidence="5" id="KW-0411">Iron-sulfur</keyword>
<feature type="domain" description="Radical SAM core" evidence="8">
    <location>
        <begin position="191"/>
        <end position="420"/>
    </location>
</feature>
<evidence type="ECO:0000259" key="7">
    <source>
        <dbReference type="PROSITE" id="PS51332"/>
    </source>
</evidence>
<keyword evidence="2" id="KW-0949">S-adenosyl-L-methionine</keyword>
<keyword evidence="4" id="KW-0408">Iron</keyword>
<dbReference type="PANTHER" id="PTHR43409:SF16">
    <property type="entry name" value="SLR0320 PROTEIN"/>
    <property type="match status" value="1"/>
</dbReference>
<keyword evidence="6" id="KW-0472">Membrane</keyword>
<dbReference type="InterPro" id="IPR007197">
    <property type="entry name" value="rSAM"/>
</dbReference>
<dbReference type="InterPro" id="IPR023404">
    <property type="entry name" value="rSAM_horseshoe"/>
</dbReference>
<evidence type="ECO:0000313" key="9">
    <source>
        <dbReference type="EMBL" id="EME71558.1"/>
    </source>
</evidence>
<dbReference type="PANTHER" id="PTHR43409">
    <property type="entry name" value="ANAEROBIC MAGNESIUM-PROTOPORPHYRIN IX MONOMETHYL ESTER CYCLASE-RELATED"/>
    <property type="match status" value="1"/>
</dbReference>
<dbReference type="SMART" id="SM00729">
    <property type="entry name" value="Elp3"/>
    <property type="match status" value="1"/>
</dbReference>
<dbReference type="GO" id="GO:0051539">
    <property type="term" value="F:4 iron, 4 sulfur cluster binding"/>
    <property type="evidence" value="ECO:0007669"/>
    <property type="project" value="UniProtKB-KW"/>
</dbReference>
<protein>
    <submittedName>
        <fullName evidence="9">Putative methyltransferase</fullName>
    </submittedName>
</protein>
<reference evidence="9 10" key="1">
    <citation type="journal article" date="2014" name="Genome Announc.">
        <title>Draft Genome Sequence of Magnetospirillum sp. Strain SO-1, a Freshwater Magnetotactic Bacterium Isolated from the Ol'khovka River, Russia.</title>
        <authorList>
            <person name="Grouzdev D.S."/>
            <person name="Dziuba M.V."/>
            <person name="Sukhacheva M.S."/>
            <person name="Mardanov A.V."/>
            <person name="Beletskiy A.V."/>
            <person name="Kuznetsov B.B."/>
            <person name="Skryabin K.G."/>
        </authorList>
    </citation>
    <scope>NUCLEOTIDE SEQUENCE [LARGE SCALE GENOMIC DNA]</scope>
    <source>
        <strain evidence="9 10">SO-1</strain>
    </source>
</reference>
<dbReference type="RefSeq" id="WP_008614094.1">
    <property type="nucleotide sequence ID" value="NZ_AONQ01000004.1"/>
</dbReference>
<dbReference type="InterPro" id="IPR058240">
    <property type="entry name" value="rSAM_sf"/>
</dbReference>
<dbReference type="SFLD" id="SFLDG01123">
    <property type="entry name" value="methyltransferase_(Class_B)"/>
    <property type="match status" value="1"/>
</dbReference>
<keyword evidence="9" id="KW-0489">Methyltransferase</keyword>
<dbReference type="PATRIC" id="fig|1244869.3.peg.562"/>